<proteinExistence type="predicted"/>
<dbReference type="AlphaFoldDB" id="A0A2P2QNN6"/>
<reference evidence="1" key="1">
    <citation type="submission" date="2018-02" db="EMBL/GenBank/DDBJ databases">
        <title>Rhizophora mucronata_Transcriptome.</title>
        <authorList>
            <person name="Meera S.P."/>
            <person name="Sreeshan A."/>
            <person name="Augustine A."/>
        </authorList>
    </citation>
    <scope>NUCLEOTIDE SEQUENCE</scope>
    <source>
        <tissue evidence="1">Leaf</tissue>
    </source>
</reference>
<organism evidence="1">
    <name type="scientific">Rhizophora mucronata</name>
    <name type="common">Asiatic mangrove</name>
    <dbReference type="NCBI Taxonomy" id="61149"/>
    <lineage>
        <taxon>Eukaryota</taxon>
        <taxon>Viridiplantae</taxon>
        <taxon>Streptophyta</taxon>
        <taxon>Embryophyta</taxon>
        <taxon>Tracheophyta</taxon>
        <taxon>Spermatophyta</taxon>
        <taxon>Magnoliopsida</taxon>
        <taxon>eudicotyledons</taxon>
        <taxon>Gunneridae</taxon>
        <taxon>Pentapetalae</taxon>
        <taxon>rosids</taxon>
        <taxon>fabids</taxon>
        <taxon>Malpighiales</taxon>
        <taxon>Rhizophoraceae</taxon>
        <taxon>Rhizophora</taxon>
    </lineage>
</organism>
<accession>A0A2P2QNN6</accession>
<dbReference type="EMBL" id="GGEC01088152">
    <property type="protein sequence ID" value="MBX68636.1"/>
    <property type="molecule type" value="Transcribed_RNA"/>
</dbReference>
<sequence>MVHFHLKLRISGKSKETLSSFCTLKMWRKKEKKIQCANQFKPIFPCVKNLFNMKNPETTHI</sequence>
<evidence type="ECO:0000313" key="1">
    <source>
        <dbReference type="EMBL" id="MBX68636.1"/>
    </source>
</evidence>
<protein>
    <submittedName>
        <fullName evidence="1">Uncharacterized protein</fullName>
    </submittedName>
</protein>
<name>A0A2P2QNN6_RHIMU</name>